<proteinExistence type="predicted"/>
<dbReference type="AlphaFoldDB" id="A0A4Z2I396"/>
<accession>A0A4Z2I396</accession>
<reference evidence="1 2" key="1">
    <citation type="submission" date="2019-03" db="EMBL/GenBank/DDBJ databases">
        <title>First draft genome of Liparis tanakae, snailfish: a comprehensive survey of snailfish specific genes.</title>
        <authorList>
            <person name="Kim W."/>
            <person name="Song I."/>
            <person name="Jeong J.-H."/>
            <person name="Kim D."/>
            <person name="Kim S."/>
            <person name="Ryu S."/>
            <person name="Song J.Y."/>
            <person name="Lee S.K."/>
        </authorList>
    </citation>
    <scope>NUCLEOTIDE SEQUENCE [LARGE SCALE GENOMIC DNA]</scope>
    <source>
        <tissue evidence="1">Muscle</tissue>
    </source>
</reference>
<comment type="caution">
    <text evidence="1">The sequence shown here is derived from an EMBL/GenBank/DDBJ whole genome shotgun (WGS) entry which is preliminary data.</text>
</comment>
<keyword evidence="2" id="KW-1185">Reference proteome</keyword>
<protein>
    <submittedName>
        <fullName evidence="1">Uncharacterized protein</fullName>
    </submittedName>
</protein>
<evidence type="ECO:0000313" key="1">
    <source>
        <dbReference type="EMBL" id="TNN72241.1"/>
    </source>
</evidence>
<evidence type="ECO:0000313" key="2">
    <source>
        <dbReference type="Proteomes" id="UP000314294"/>
    </source>
</evidence>
<name>A0A4Z2I396_9TELE</name>
<sequence>MGTLPFWLPRSPISQSESMPATLLTTITCGDRDSSTRALRLPLELRSSLKPPDAAEPLRPADTLGREADTEMVGTEVPPGADDWLLLENEEGKLAGGRGGDETPATAERFASFDNKHVVIINGSSTPFTHQKAVLVETLGCRRPGATYVGAADAFQQQPGDLRLPVELTLGHPQLLLGLRSSKQSKNKRLRL</sequence>
<dbReference type="Proteomes" id="UP000314294">
    <property type="component" value="Unassembled WGS sequence"/>
</dbReference>
<organism evidence="1 2">
    <name type="scientific">Liparis tanakae</name>
    <name type="common">Tanaka's snailfish</name>
    <dbReference type="NCBI Taxonomy" id="230148"/>
    <lineage>
        <taxon>Eukaryota</taxon>
        <taxon>Metazoa</taxon>
        <taxon>Chordata</taxon>
        <taxon>Craniata</taxon>
        <taxon>Vertebrata</taxon>
        <taxon>Euteleostomi</taxon>
        <taxon>Actinopterygii</taxon>
        <taxon>Neopterygii</taxon>
        <taxon>Teleostei</taxon>
        <taxon>Neoteleostei</taxon>
        <taxon>Acanthomorphata</taxon>
        <taxon>Eupercaria</taxon>
        <taxon>Perciformes</taxon>
        <taxon>Cottioidei</taxon>
        <taxon>Cottales</taxon>
        <taxon>Liparidae</taxon>
        <taxon>Liparis</taxon>
    </lineage>
</organism>
<gene>
    <name evidence="1" type="ORF">EYF80_017525</name>
</gene>
<dbReference type="EMBL" id="SRLO01000140">
    <property type="protein sequence ID" value="TNN72241.1"/>
    <property type="molecule type" value="Genomic_DNA"/>
</dbReference>